<dbReference type="OrthoDB" id="8638at2157"/>
<evidence type="ECO:0000313" key="4">
    <source>
        <dbReference type="Proteomes" id="UP000199451"/>
    </source>
</evidence>
<evidence type="ECO:0000259" key="2">
    <source>
        <dbReference type="Pfam" id="PF13360"/>
    </source>
</evidence>
<dbReference type="InterPro" id="IPR002372">
    <property type="entry name" value="PQQ_rpt_dom"/>
</dbReference>
<evidence type="ECO:0000313" key="3">
    <source>
        <dbReference type="EMBL" id="SDN29058.1"/>
    </source>
</evidence>
<accession>A0A1H0A655</accession>
<protein>
    <submittedName>
        <fullName evidence="3">Outer membrane protein assembly factor BamB, contains PQQ-like beta-propeller repeat</fullName>
    </submittedName>
</protein>
<keyword evidence="4" id="KW-1185">Reference proteome</keyword>
<dbReference type="AlphaFoldDB" id="A0A1H0A655"/>
<dbReference type="Pfam" id="PF13360">
    <property type="entry name" value="PQQ_2"/>
    <property type="match status" value="1"/>
</dbReference>
<dbReference type="STRING" id="660521.SAMN04487949_3846"/>
<dbReference type="Gene3D" id="2.40.10.480">
    <property type="match status" value="2"/>
</dbReference>
<proteinExistence type="predicted"/>
<dbReference type="InterPro" id="IPR018391">
    <property type="entry name" value="PQQ_b-propeller_rpt"/>
</dbReference>
<name>A0A1H0A655_9EURY</name>
<dbReference type="PANTHER" id="PTHR34512:SF30">
    <property type="entry name" value="OUTER MEMBRANE PROTEIN ASSEMBLY FACTOR BAMB"/>
    <property type="match status" value="1"/>
</dbReference>
<dbReference type="SMART" id="SM00564">
    <property type="entry name" value="PQQ"/>
    <property type="match status" value="6"/>
</dbReference>
<feature type="compositionally biased region" description="Low complexity" evidence="1">
    <location>
        <begin position="37"/>
        <end position="60"/>
    </location>
</feature>
<organism evidence="3 4">
    <name type="scientific">Halogranum gelatinilyticum</name>
    <dbReference type="NCBI Taxonomy" id="660521"/>
    <lineage>
        <taxon>Archaea</taxon>
        <taxon>Methanobacteriati</taxon>
        <taxon>Methanobacteriota</taxon>
        <taxon>Stenosarchaea group</taxon>
        <taxon>Halobacteria</taxon>
        <taxon>Halobacteriales</taxon>
        <taxon>Haloferacaceae</taxon>
    </lineage>
</organism>
<gene>
    <name evidence="3" type="ORF">SAMN04487949_3846</name>
</gene>
<dbReference type="EMBL" id="FNHL01000009">
    <property type="protein sequence ID" value="SDN29058.1"/>
    <property type="molecule type" value="Genomic_DNA"/>
</dbReference>
<feature type="region of interest" description="Disordered" evidence="1">
    <location>
        <begin position="23"/>
        <end position="95"/>
    </location>
</feature>
<dbReference type="PROSITE" id="PS51257">
    <property type="entry name" value="PROKAR_LIPOPROTEIN"/>
    <property type="match status" value="1"/>
</dbReference>
<feature type="domain" description="Pyrrolo-quinoline quinone repeat" evidence="2">
    <location>
        <begin position="232"/>
        <end position="446"/>
    </location>
</feature>
<dbReference type="Gene3D" id="2.40.128.630">
    <property type="match status" value="2"/>
</dbReference>
<dbReference type="RefSeq" id="WP_089700185.1">
    <property type="nucleotide sequence ID" value="NZ_FNHL01000009.1"/>
</dbReference>
<dbReference type="SUPFAM" id="SSF50998">
    <property type="entry name" value="Quinoprotein alcohol dehydrogenase-like"/>
    <property type="match status" value="1"/>
</dbReference>
<evidence type="ECO:0000256" key="1">
    <source>
        <dbReference type="SAM" id="MobiDB-lite"/>
    </source>
</evidence>
<reference evidence="4" key="1">
    <citation type="submission" date="2016-10" db="EMBL/GenBank/DDBJ databases">
        <authorList>
            <person name="Varghese N."/>
            <person name="Submissions S."/>
        </authorList>
    </citation>
    <scope>NUCLEOTIDE SEQUENCE [LARGE SCALE GENOMIC DNA]</scope>
    <source>
        <strain evidence="4">CGMCC 1.10119</strain>
    </source>
</reference>
<sequence>MHRRAFLAAGMAVGTAGCLQFSETDAGTEGSTATESPPSETAGEPTATATEEPTETPAATLDELACPADRSLSGAPTDDWGQPQSDAAGTGYVPEESVGTSSACIAWRQENLGRASNAVVLSDSFVFTGGDGGDGLRASDRTTGELAWTTQELLPEAYNVRNPLVVDGTVYFTGEVSGDGGHVFALDAETGREQWRAKPVTDAGNMGVLRADGRTLYGTSLIENEGDNAVAWALDTREQTTRWQTPLSGRRVLSCAVGDGRVYFGGDNDVPAGIQALDADTGAVLWRAIEAQVAGAPTPTADAVYATTNDTPDAPTLFALDPETGDTQWTYETMNGTDASPIVADDTVTFSTPDGLFCLGTDGTGLWRYDGRGSRTSRGSPVRVGETVLVGSSTDDGGLLAVDATSGEPQWFVPTPAVPMTPAAVDGDIYAMYRTEDDWAHHLMALRTA</sequence>
<dbReference type="PANTHER" id="PTHR34512">
    <property type="entry name" value="CELL SURFACE PROTEIN"/>
    <property type="match status" value="1"/>
</dbReference>
<dbReference type="Proteomes" id="UP000199451">
    <property type="component" value="Unassembled WGS sequence"/>
</dbReference>
<dbReference type="InterPro" id="IPR011047">
    <property type="entry name" value="Quinoprotein_ADH-like_sf"/>
</dbReference>
<feature type="compositionally biased region" description="Polar residues" evidence="1">
    <location>
        <begin position="23"/>
        <end position="36"/>
    </location>
</feature>